<dbReference type="Proteomes" id="UP001372834">
    <property type="component" value="Unassembled WGS sequence"/>
</dbReference>
<evidence type="ECO:0000313" key="2">
    <source>
        <dbReference type="Proteomes" id="UP001372834"/>
    </source>
</evidence>
<accession>A0AAN8NYL0</accession>
<sequence length="77" mass="8687">MNQWCGDPPLRRGTMGHLCGAQITKKEVVNKKTEEGGIPGVSRSYFTLWTFIVIPQAKSDTVLMNASKVTYTRERKE</sequence>
<name>A0AAN8NYL0_POLSC</name>
<evidence type="ECO:0000313" key="1">
    <source>
        <dbReference type="EMBL" id="KAK6622626.1"/>
    </source>
</evidence>
<dbReference type="EMBL" id="JAWJWE010000038">
    <property type="protein sequence ID" value="KAK6622626.1"/>
    <property type="molecule type" value="Genomic_DNA"/>
</dbReference>
<gene>
    <name evidence="1" type="ORF">RUM43_008468</name>
</gene>
<protein>
    <submittedName>
        <fullName evidence="1">Uncharacterized protein</fullName>
    </submittedName>
</protein>
<reference evidence="1 2" key="1">
    <citation type="submission" date="2023-10" db="EMBL/GenBank/DDBJ databases">
        <title>Genomes of two closely related lineages of the louse Polyplax serrata with different host specificities.</title>
        <authorList>
            <person name="Martinu J."/>
            <person name="Tarabai H."/>
            <person name="Stefka J."/>
            <person name="Hypsa V."/>
        </authorList>
    </citation>
    <scope>NUCLEOTIDE SEQUENCE [LARGE SCALE GENOMIC DNA]</scope>
    <source>
        <strain evidence="1">HR10_N</strain>
    </source>
</reference>
<dbReference type="AlphaFoldDB" id="A0AAN8NYL0"/>
<comment type="caution">
    <text evidence="1">The sequence shown here is derived from an EMBL/GenBank/DDBJ whole genome shotgun (WGS) entry which is preliminary data.</text>
</comment>
<proteinExistence type="predicted"/>
<organism evidence="1 2">
    <name type="scientific">Polyplax serrata</name>
    <name type="common">Common mouse louse</name>
    <dbReference type="NCBI Taxonomy" id="468196"/>
    <lineage>
        <taxon>Eukaryota</taxon>
        <taxon>Metazoa</taxon>
        <taxon>Ecdysozoa</taxon>
        <taxon>Arthropoda</taxon>
        <taxon>Hexapoda</taxon>
        <taxon>Insecta</taxon>
        <taxon>Pterygota</taxon>
        <taxon>Neoptera</taxon>
        <taxon>Paraneoptera</taxon>
        <taxon>Psocodea</taxon>
        <taxon>Troctomorpha</taxon>
        <taxon>Phthiraptera</taxon>
        <taxon>Anoplura</taxon>
        <taxon>Polyplacidae</taxon>
        <taxon>Polyplax</taxon>
    </lineage>
</organism>